<feature type="signal peptide" evidence="1">
    <location>
        <begin position="1"/>
        <end position="26"/>
    </location>
</feature>
<dbReference type="RefSeq" id="WP_212817490.1">
    <property type="nucleotide sequence ID" value="NZ_AP023359.1"/>
</dbReference>
<dbReference type="Proteomes" id="UP000680866">
    <property type="component" value="Chromosome"/>
</dbReference>
<protein>
    <submittedName>
        <fullName evidence="2">Uncharacterized protein</fullName>
    </submittedName>
</protein>
<evidence type="ECO:0000256" key="1">
    <source>
        <dbReference type="SAM" id="SignalP"/>
    </source>
</evidence>
<proteinExistence type="predicted"/>
<dbReference type="KEGG" id="pry:Prubr_52330"/>
<organism evidence="2 3">
    <name type="scientific">Polymorphospora rubra</name>
    <dbReference type="NCBI Taxonomy" id="338584"/>
    <lineage>
        <taxon>Bacteria</taxon>
        <taxon>Bacillati</taxon>
        <taxon>Actinomycetota</taxon>
        <taxon>Actinomycetes</taxon>
        <taxon>Micromonosporales</taxon>
        <taxon>Micromonosporaceae</taxon>
        <taxon>Polymorphospora</taxon>
    </lineage>
</organism>
<accession>A0A810N416</accession>
<keyword evidence="3" id="KW-1185">Reference proteome</keyword>
<name>A0A810N416_9ACTN</name>
<evidence type="ECO:0000313" key="2">
    <source>
        <dbReference type="EMBL" id="BCJ68212.1"/>
    </source>
</evidence>
<dbReference type="AlphaFoldDB" id="A0A810N416"/>
<dbReference type="EMBL" id="AP023359">
    <property type="protein sequence ID" value="BCJ68212.1"/>
    <property type="molecule type" value="Genomic_DNA"/>
</dbReference>
<keyword evidence="1" id="KW-0732">Signal</keyword>
<gene>
    <name evidence="2" type="ORF">Prubr_52330</name>
</gene>
<reference evidence="2" key="1">
    <citation type="submission" date="2020-08" db="EMBL/GenBank/DDBJ databases">
        <title>Whole genome shotgun sequence of Polymorphospora rubra NBRC 101157.</title>
        <authorList>
            <person name="Komaki H."/>
            <person name="Tamura T."/>
        </authorList>
    </citation>
    <scope>NUCLEOTIDE SEQUENCE</scope>
    <source>
        <strain evidence="2">NBRC 101157</strain>
    </source>
</reference>
<evidence type="ECO:0000313" key="3">
    <source>
        <dbReference type="Proteomes" id="UP000680866"/>
    </source>
</evidence>
<sequence length="360" mass="39203">MRLRPFVLVVALVAALVPGVAGPARAAVANSWGFALVTDPTVASWTTLDTTRQWGSWKTTAPDLWAEGGKVSTGVFQVRFPRIGSSSLGIAHVTPVNSAGHYCAVIQWYEVTPDQIVLVQCRAPGGVLTDTAFSVMWTYRVSYAPTATTYAYLHYRDQENRVVHSHSSLQGMVLAGRSSTGTYQVRLYRVGAAAIPAGNVQVTAVQRQAVPRRCKVTNWMFEGTDILAEVTCYDQQGRVTWSDFTLSYHRGRSVTASLGTPQNFGYFHHWRYDANHNSVTGVGGNTISTVTPGRFTVRYPQLGVEQTHAQVVAEGPGPNYCNLAQPWTHVGTDAELDVICFDNAGNPVGSRIMAAFTSRT</sequence>
<feature type="chain" id="PRO_5032379998" evidence="1">
    <location>
        <begin position="27"/>
        <end position="360"/>
    </location>
</feature>